<protein>
    <submittedName>
        <fullName evidence="2">Uncharacterized protein</fullName>
    </submittedName>
</protein>
<sequence length="97" mass="11215">ADMLAAIRSDYRSRSSRTPSQSTRRTGAASARHGGSRRRSSWLWLQTGTWNSPTTRSRRWCRSPRPSKWKLPPLAAHGCHCLRPRRSLSLWDLRMAR</sequence>
<keyword evidence="3" id="KW-1185">Reference proteome</keyword>
<evidence type="ECO:0000256" key="1">
    <source>
        <dbReference type="SAM" id="MobiDB-lite"/>
    </source>
</evidence>
<reference evidence="2" key="5">
    <citation type="journal article" date="2021" name="G3 (Bethesda)">
        <title>Aegilops tauschii genome assembly Aet v5.0 features greater sequence contiguity and improved annotation.</title>
        <authorList>
            <person name="Wang L."/>
            <person name="Zhu T."/>
            <person name="Rodriguez J.C."/>
            <person name="Deal K.R."/>
            <person name="Dubcovsky J."/>
            <person name="McGuire P.E."/>
            <person name="Lux T."/>
            <person name="Spannagl M."/>
            <person name="Mayer K.F.X."/>
            <person name="Baldrich P."/>
            <person name="Meyers B.C."/>
            <person name="Huo N."/>
            <person name="Gu Y.Q."/>
            <person name="Zhou H."/>
            <person name="Devos K.M."/>
            <person name="Bennetzen J.L."/>
            <person name="Unver T."/>
            <person name="Budak H."/>
            <person name="Gulick P.J."/>
            <person name="Galiba G."/>
            <person name="Kalapos B."/>
            <person name="Nelson D.R."/>
            <person name="Li P."/>
            <person name="You F.M."/>
            <person name="Luo M.C."/>
            <person name="Dvorak J."/>
        </authorList>
    </citation>
    <scope>NUCLEOTIDE SEQUENCE [LARGE SCALE GENOMIC DNA]</scope>
    <source>
        <strain evidence="2">cv. AL8/78</strain>
    </source>
</reference>
<dbReference type="EnsemblPlants" id="AET2Gv20202600.2">
    <property type="protein sequence ID" value="AET2Gv20202600.2"/>
    <property type="gene ID" value="AET2Gv20202600"/>
</dbReference>
<feature type="region of interest" description="Disordered" evidence="1">
    <location>
        <begin position="1"/>
        <end position="40"/>
    </location>
</feature>
<dbReference type="AlphaFoldDB" id="A0A453AN39"/>
<organism evidence="2 3">
    <name type="scientific">Aegilops tauschii subsp. strangulata</name>
    <name type="common">Goatgrass</name>
    <dbReference type="NCBI Taxonomy" id="200361"/>
    <lineage>
        <taxon>Eukaryota</taxon>
        <taxon>Viridiplantae</taxon>
        <taxon>Streptophyta</taxon>
        <taxon>Embryophyta</taxon>
        <taxon>Tracheophyta</taxon>
        <taxon>Spermatophyta</taxon>
        <taxon>Magnoliopsida</taxon>
        <taxon>Liliopsida</taxon>
        <taxon>Poales</taxon>
        <taxon>Poaceae</taxon>
        <taxon>BOP clade</taxon>
        <taxon>Pooideae</taxon>
        <taxon>Triticodae</taxon>
        <taxon>Triticeae</taxon>
        <taxon>Triticinae</taxon>
        <taxon>Aegilops</taxon>
    </lineage>
</organism>
<evidence type="ECO:0000313" key="2">
    <source>
        <dbReference type="EnsemblPlants" id="AET2Gv20202600.2"/>
    </source>
</evidence>
<reference evidence="3" key="1">
    <citation type="journal article" date="2014" name="Science">
        <title>Ancient hybridizations among the ancestral genomes of bread wheat.</title>
        <authorList>
            <consortium name="International Wheat Genome Sequencing Consortium,"/>
            <person name="Marcussen T."/>
            <person name="Sandve S.R."/>
            <person name="Heier L."/>
            <person name="Spannagl M."/>
            <person name="Pfeifer M."/>
            <person name="Jakobsen K.S."/>
            <person name="Wulff B.B."/>
            <person name="Steuernagel B."/>
            <person name="Mayer K.F."/>
            <person name="Olsen O.A."/>
        </authorList>
    </citation>
    <scope>NUCLEOTIDE SEQUENCE [LARGE SCALE GENOMIC DNA]</scope>
    <source>
        <strain evidence="3">cv. AL8/78</strain>
    </source>
</reference>
<dbReference type="Proteomes" id="UP000015105">
    <property type="component" value="Chromosome 2D"/>
</dbReference>
<evidence type="ECO:0000313" key="3">
    <source>
        <dbReference type="Proteomes" id="UP000015105"/>
    </source>
</evidence>
<accession>A0A453AN39</accession>
<dbReference type="Gramene" id="AET2Gv20202600.2">
    <property type="protein sequence ID" value="AET2Gv20202600.2"/>
    <property type="gene ID" value="AET2Gv20202600"/>
</dbReference>
<name>A0A453AN39_AEGTS</name>
<proteinExistence type="predicted"/>
<feature type="compositionally biased region" description="Low complexity" evidence="1">
    <location>
        <begin position="16"/>
        <end position="33"/>
    </location>
</feature>
<reference evidence="2" key="4">
    <citation type="submission" date="2019-03" db="UniProtKB">
        <authorList>
            <consortium name="EnsemblPlants"/>
        </authorList>
    </citation>
    <scope>IDENTIFICATION</scope>
</reference>
<reference evidence="2" key="3">
    <citation type="journal article" date="2017" name="Nature">
        <title>Genome sequence of the progenitor of the wheat D genome Aegilops tauschii.</title>
        <authorList>
            <person name="Luo M.C."/>
            <person name="Gu Y.Q."/>
            <person name="Puiu D."/>
            <person name="Wang H."/>
            <person name="Twardziok S.O."/>
            <person name="Deal K.R."/>
            <person name="Huo N."/>
            <person name="Zhu T."/>
            <person name="Wang L."/>
            <person name="Wang Y."/>
            <person name="McGuire P.E."/>
            <person name="Liu S."/>
            <person name="Long H."/>
            <person name="Ramasamy R.K."/>
            <person name="Rodriguez J.C."/>
            <person name="Van S.L."/>
            <person name="Yuan L."/>
            <person name="Wang Z."/>
            <person name="Xia Z."/>
            <person name="Xiao L."/>
            <person name="Anderson O.D."/>
            <person name="Ouyang S."/>
            <person name="Liang Y."/>
            <person name="Zimin A.V."/>
            <person name="Pertea G."/>
            <person name="Qi P."/>
            <person name="Bennetzen J.L."/>
            <person name="Dai X."/>
            <person name="Dawson M.W."/>
            <person name="Muller H.G."/>
            <person name="Kugler K."/>
            <person name="Rivarola-Duarte L."/>
            <person name="Spannagl M."/>
            <person name="Mayer K.F.X."/>
            <person name="Lu F.H."/>
            <person name="Bevan M.W."/>
            <person name="Leroy P."/>
            <person name="Li P."/>
            <person name="You F.M."/>
            <person name="Sun Q."/>
            <person name="Liu Z."/>
            <person name="Lyons E."/>
            <person name="Wicker T."/>
            <person name="Salzberg S.L."/>
            <person name="Devos K.M."/>
            <person name="Dvorak J."/>
        </authorList>
    </citation>
    <scope>NUCLEOTIDE SEQUENCE [LARGE SCALE GENOMIC DNA]</scope>
    <source>
        <strain evidence="2">cv. AL8/78</strain>
    </source>
</reference>
<reference evidence="3" key="2">
    <citation type="journal article" date="2017" name="Nat. Plants">
        <title>The Aegilops tauschii genome reveals multiple impacts of transposons.</title>
        <authorList>
            <person name="Zhao G."/>
            <person name="Zou C."/>
            <person name="Li K."/>
            <person name="Wang K."/>
            <person name="Li T."/>
            <person name="Gao L."/>
            <person name="Zhang X."/>
            <person name="Wang H."/>
            <person name="Yang Z."/>
            <person name="Liu X."/>
            <person name="Jiang W."/>
            <person name="Mao L."/>
            <person name="Kong X."/>
            <person name="Jiao Y."/>
            <person name="Jia J."/>
        </authorList>
    </citation>
    <scope>NUCLEOTIDE SEQUENCE [LARGE SCALE GENOMIC DNA]</scope>
    <source>
        <strain evidence="3">cv. AL8/78</strain>
    </source>
</reference>